<protein>
    <submittedName>
        <fullName evidence="1">Uncharacterized protein</fullName>
    </submittedName>
</protein>
<evidence type="ECO:0000313" key="1">
    <source>
        <dbReference type="EMBL" id="ABE51529.1"/>
    </source>
</evidence>
<dbReference type="EMBL" id="CP000300">
    <property type="protein sequence ID" value="ABE51529.1"/>
    <property type="molecule type" value="Genomic_DNA"/>
</dbReference>
<name>Q12YE7_METBU</name>
<dbReference type="KEGG" id="mbu:Mbur_0554"/>
<sequence length="107" mass="12971">MLQWKCYVLIISFFTSNDVYLDFISAVNVDTYRNSSHKVYIIKNQHFTMIPKKPEDTEEYVYETVLYGGGKVEYIKYPRKEAEEKWRKSFDETYQKNKWLFDELAKV</sequence>
<organism evidence="1 2">
    <name type="scientific">Methanococcoides burtonii (strain DSM 6242 / NBRC 107633 / OCM 468 / ACE-M)</name>
    <dbReference type="NCBI Taxonomy" id="259564"/>
    <lineage>
        <taxon>Archaea</taxon>
        <taxon>Methanobacteriati</taxon>
        <taxon>Methanobacteriota</taxon>
        <taxon>Stenosarchaea group</taxon>
        <taxon>Methanomicrobia</taxon>
        <taxon>Methanosarcinales</taxon>
        <taxon>Methanosarcinaceae</taxon>
        <taxon>Methanococcoides</taxon>
    </lineage>
</organism>
<accession>Q12YE7</accession>
<dbReference type="AlphaFoldDB" id="Q12YE7"/>
<evidence type="ECO:0000313" key="2">
    <source>
        <dbReference type="Proteomes" id="UP000001979"/>
    </source>
</evidence>
<dbReference type="Proteomes" id="UP000001979">
    <property type="component" value="Chromosome"/>
</dbReference>
<reference evidence="2" key="1">
    <citation type="journal article" date="2009" name="ISME J.">
        <title>The genome sequence of the psychrophilic archaeon, Methanococcoides burtonii: the role of genome evolution in cold adaptation.</title>
        <authorList>
            <person name="Allen M.A."/>
            <person name="Lauro F.M."/>
            <person name="Williams T.J."/>
            <person name="Burg D."/>
            <person name="Siddiqui K.S."/>
            <person name="De Francisci D."/>
            <person name="Chong K.W."/>
            <person name="Pilak O."/>
            <person name="Chew H.H."/>
            <person name="De Maere M.Z."/>
            <person name="Ting L."/>
            <person name="Katrib M."/>
            <person name="Ng C."/>
            <person name="Sowers K.R."/>
            <person name="Galperin M.Y."/>
            <person name="Anderson I.J."/>
            <person name="Ivanova N."/>
            <person name="Dalin E."/>
            <person name="Martinez M."/>
            <person name="Lapidus A."/>
            <person name="Hauser L."/>
            <person name="Land M."/>
            <person name="Thomas T."/>
            <person name="Cavicchioli R."/>
        </authorList>
    </citation>
    <scope>NUCLEOTIDE SEQUENCE [LARGE SCALE GENOMIC DNA]</scope>
    <source>
        <strain evidence="2">DSM 6242 / NBRC 107633 / OCM 468 / ACE-M</strain>
    </source>
</reference>
<proteinExistence type="predicted"/>
<dbReference type="HOGENOM" id="CLU_2204101_0_0_2"/>
<gene>
    <name evidence="1" type="ordered locus">Mbur_0554</name>
</gene>
<keyword evidence="2" id="KW-1185">Reference proteome</keyword>